<accession>K2GAT7</accession>
<comment type="caution">
    <text evidence="2">The sequence shown here is derived from an EMBL/GenBank/DDBJ whole genome shotgun (WGS) entry which is preliminary data.</text>
</comment>
<gene>
    <name evidence="2" type="ORF">ACD_3C00226G0003</name>
</gene>
<keyword evidence="1" id="KW-1133">Transmembrane helix</keyword>
<feature type="transmembrane region" description="Helical" evidence="1">
    <location>
        <begin position="12"/>
        <end position="36"/>
    </location>
</feature>
<protein>
    <recommendedName>
        <fullName evidence="3">DUF998 domain-containing protein</fullName>
    </recommendedName>
</protein>
<keyword evidence="1" id="KW-0472">Membrane</keyword>
<keyword evidence="1" id="KW-0812">Transmembrane</keyword>
<feature type="transmembrane region" description="Helical" evidence="1">
    <location>
        <begin position="64"/>
        <end position="87"/>
    </location>
</feature>
<feature type="transmembrane region" description="Helical" evidence="1">
    <location>
        <begin position="141"/>
        <end position="166"/>
    </location>
</feature>
<reference evidence="2" key="1">
    <citation type="journal article" date="2012" name="Science">
        <title>Fermentation, hydrogen, and sulfur metabolism in multiple uncultivated bacterial phyla.</title>
        <authorList>
            <person name="Wrighton K.C."/>
            <person name="Thomas B.C."/>
            <person name="Sharon I."/>
            <person name="Miller C.S."/>
            <person name="Castelle C.J."/>
            <person name="VerBerkmoes N.C."/>
            <person name="Wilkins M.J."/>
            <person name="Hettich R.L."/>
            <person name="Lipton M.S."/>
            <person name="Williams K.H."/>
            <person name="Long P.E."/>
            <person name="Banfield J.F."/>
        </authorList>
    </citation>
    <scope>NUCLEOTIDE SEQUENCE [LARGE SCALE GENOMIC DNA]</scope>
</reference>
<feature type="transmembrane region" description="Helical" evidence="1">
    <location>
        <begin position="205"/>
        <end position="228"/>
    </location>
</feature>
<evidence type="ECO:0000313" key="2">
    <source>
        <dbReference type="EMBL" id="EKE27284.1"/>
    </source>
</evidence>
<evidence type="ECO:0000256" key="1">
    <source>
        <dbReference type="SAM" id="Phobius"/>
    </source>
</evidence>
<feature type="transmembrane region" description="Helical" evidence="1">
    <location>
        <begin position="178"/>
        <end position="199"/>
    </location>
</feature>
<sequence length="232" mass="27941">MHISRLDKQQKNFWFWICILMSMITIIAFGIAIFTLPISWPFCAESCISYPYTQIISRFPRDYIWMYFAILLMILFVIFSSLINNLISKEKRVFSNIWFAFAIMSSTVLLIDFFIQISVIQPSLLRWESDSISIFTQYNPHGIFIVLEELGYLIMSISFLFFWMALENFWIRKWVKRIFFAWFSLTISSFILISFFLWINREYIFEIAAISINWAVLILNWILIWYLFKANQ</sequence>
<proteinExistence type="predicted"/>
<name>K2GAT7_9BACT</name>
<feature type="transmembrane region" description="Helical" evidence="1">
    <location>
        <begin position="99"/>
        <end position="121"/>
    </location>
</feature>
<organism evidence="2">
    <name type="scientific">uncultured bacterium</name>
    <name type="common">gcode 4</name>
    <dbReference type="NCBI Taxonomy" id="1234023"/>
    <lineage>
        <taxon>Bacteria</taxon>
        <taxon>environmental samples</taxon>
    </lineage>
</organism>
<dbReference type="AlphaFoldDB" id="K2GAT7"/>
<dbReference type="EMBL" id="AMFJ01000500">
    <property type="protein sequence ID" value="EKE27284.1"/>
    <property type="molecule type" value="Genomic_DNA"/>
</dbReference>
<evidence type="ECO:0008006" key="3">
    <source>
        <dbReference type="Google" id="ProtNLM"/>
    </source>
</evidence>